<keyword evidence="1" id="KW-0547">Nucleotide-binding</keyword>
<reference evidence="5 6" key="1">
    <citation type="submission" date="2015-04" db="EMBL/GenBank/DDBJ databases">
        <authorList>
            <person name="Syromyatnikov M.Y."/>
            <person name="Popov V.N."/>
        </authorList>
    </citation>
    <scope>NUCLEOTIDE SEQUENCE [LARGE SCALE GENOMIC DNA]</scope>
</reference>
<keyword evidence="2" id="KW-0067">ATP-binding</keyword>
<dbReference type="FunFam" id="3.40.50.300:FF:000827">
    <property type="entry name" value="KTI12 chromatin-associated homolog"/>
    <property type="match status" value="1"/>
</dbReference>
<dbReference type="SUPFAM" id="SSF52540">
    <property type="entry name" value="P-loop containing nucleoside triphosphate hydrolases"/>
    <property type="match status" value="1"/>
</dbReference>
<evidence type="ECO:0000256" key="4">
    <source>
        <dbReference type="ARBA" id="ARBA00026170"/>
    </source>
</evidence>
<accession>A0A1J1HU88</accession>
<comment type="similarity">
    <text evidence="3">Belongs to the KTI12 family.</text>
</comment>
<evidence type="ECO:0000256" key="2">
    <source>
        <dbReference type="ARBA" id="ARBA00022840"/>
    </source>
</evidence>
<sequence length="283" mass="32351">MPLIIMVGCPSSGKSSRSQELKEFFETSKGKVVHIVSENEIIKNSEISKNEVYENSSKEKMIRADLKSNSLRKLNKNDLVIIDGGNYIKGYRYEIYCASKSARSTQCTIHCAVTREKSWEFNENRKDKNEVYVRDIFDALWMRFEEPISTNRWDSPLFAVTPDDQLPFEDIYNAIYEKKPPSANQSTQNPPTQSTNYLFELDRITQDIVTEITAARKLGSIGSVKVKDSTETVSISSDINASQLNRMRRQYLNYSKQHLDTAGDLVKAPTLFVQYLNTVLSDL</sequence>
<dbReference type="InterPro" id="IPR013641">
    <property type="entry name" value="KTI12/PSTK"/>
</dbReference>
<name>A0A1J1HU88_9DIPT</name>
<dbReference type="AlphaFoldDB" id="A0A1J1HU88"/>
<dbReference type="GO" id="GO:0006400">
    <property type="term" value="P:tRNA modification"/>
    <property type="evidence" value="ECO:0007669"/>
    <property type="project" value="UniProtKB-ARBA"/>
</dbReference>
<dbReference type="PANTHER" id="PTHR12435">
    <property type="match status" value="1"/>
</dbReference>
<dbReference type="Pfam" id="PF08433">
    <property type="entry name" value="KTI12"/>
    <property type="match status" value="1"/>
</dbReference>
<proteinExistence type="inferred from homology"/>
<dbReference type="STRING" id="568069.A0A1J1HU88"/>
<evidence type="ECO:0000313" key="5">
    <source>
        <dbReference type="EMBL" id="CRK90062.1"/>
    </source>
</evidence>
<evidence type="ECO:0000256" key="3">
    <source>
        <dbReference type="ARBA" id="ARBA00025768"/>
    </source>
</evidence>
<dbReference type="GO" id="GO:0006357">
    <property type="term" value="P:regulation of transcription by RNA polymerase II"/>
    <property type="evidence" value="ECO:0007669"/>
    <property type="project" value="UniProtKB-ARBA"/>
</dbReference>
<evidence type="ECO:0000256" key="1">
    <source>
        <dbReference type="ARBA" id="ARBA00022741"/>
    </source>
</evidence>
<keyword evidence="6" id="KW-1185">Reference proteome</keyword>
<dbReference type="OrthoDB" id="9972657at2759"/>
<evidence type="ECO:0000313" key="6">
    <source>
        <dbReference type="Proteomes" id="UP000183832"/>
    </source>
</evidence>
<dbReference type="InterPro" id="IPR027417">
    <property type="entry name" value="P-loop_NTPase"/>
</dbReference>
<dbReference type="EMBL" id="CVRI01000015">
    <property type="protein sequence ID" value="CRK90062.1"/>
    <property type="molecule type" value="Genomic_DNA"/>
</dbReference>
<dbReference type="Gene3D" id="3.40.50.300">
    <property type="entry name" value="P-loop containing nucleotide triphosphate hydrolases"/>
    <property type="match status" value="1"/>
</dbReference>
<organism evidence="5 6">
    <name type="scientific">Clunio marinus</name>
    <dbReference type="NCBI Taxonomy" id="568069"/>
    <lineage>
        <taxon>Eukaryota</taxon>
        <taxon>Metazoa</taxon>
        <taxon>Ecdysozoa</taxon>
        <taxon>Arthropoda</taxon>
        <taxon>Hexapoda</taxon>
        <taxon>Insecta</taxon>
        <taxon>Pterygota</taxon>
        <taxon>Neoptera</taxon>
        <taxon>Endopterygota</taxon>
        <taxon>Diptera</taxon>
        <taxon>Nematocera</taxon>
        <taxon>Chironomoidea</taxon>
        <taxon>Chironomidae</taxon>
        <taxon>Clunio</taxon>
    </lineage>
</organism>
<dbReference type="Proteomes" id="UP000183832">
    <property type="component" value="Unassembled WGS sequence"/>
</dbReference>
<gene>
    <name evidence="5" type="primary">putative Protein KTI12 homolog</name>
    <name evidence="5" type="ORF">CLUMA_CG003781</name>
</gene>
<dbReference type="GO" id="GO:0005524">
    <property type="term" value="F:ATP binding"/>
    <property type="evidence" value="ECO:0007669"/>
    <property type="project" value="UniProtKB-KW"/>
</dbReference>
<protein>
    <recommendedName>
        <fullName evidence="4">Protein KTI12 homolog</fullName>
    </recommendedName>
</protein>